<sequence length="289" mass="32493">MPRSFFALCRINDQNVVRRIPLQAGVQAEIEQLFDHQEAAFLDGKDNDQPFDGKWTPDGNDLLVIDDQPLLQPFNETLQNGPAAYDRLDVTNYDQAGIKAVFMRSNADQNRILLQRFQSSQYLAKGRFTLRYDNNQFAKLTEHGFSLDTKLTAVIEGSAVKFVSFANLRKIMTIQEHFVAATEAEVQTFAAHGHFHVENAALFDAAMDERSRKLIKGVLTSGVLEQNDVVTIRTRAADIGLDITEQNGRLILPGDKKRLKVILNFLEEGVFKGVFSNALFETNSKRTVA</sequence>
<keyword evidence="2" id="KW-1185">Reference proteome</keyword>
<dbReference type="RefSeq" id="WP_093966819.1">
    <property type="nucleotide sequence ID" value="NZ_FXYE01000001.1"/>
</dbReference>
<dbReference type="Proteomes" id="UP000202922">
    <property type="component" value="Unassembled WGS sequence"/>
</dbReference>
<organism evidence="1 2">
    <name type="scientific">Actibacterium lipolyticum</name>
    <dbReference type="NCBI Taxonomy" id="1524263"/>
    <lineage>
        <taxon>Bacteria</taxon>
        <taxon>Pseudomonadati</taxon>
        <taxon>Pseudomonadota</taxon>
        <taxon>Alphaproteobacteria</taxon>
        <taxon>Rhodobacterales</taxon>
        <taxon>Roseobacteraceae</taxon>
        <taxon>Actibacterium</taxon>
    </lineage>
</organism>
<proteinExistence type="predicted"/>
<gene>
    <name evidence="1" type="ORF">COL8621_01741</name>
</gene>
<dbReference type="OrthoDB" id="8899520at2"/>
<protein>
    <recommendedName>
        <fullName evidence="3">DUF4868 domain-containing protein</fullName>
    </recommendedName>
</protein>
<accession>A0A238JZJ1</accession>
<reference evidence="2" key="1">
    <citation type="submission" date="2017-05" db="EMBL/GenBank/DDBJ databases">
        <authorList>
            <person name="Rodrigo-Torres L."/>
            <person name="Arahal R. D."/>
            <person name="Lucena T."/>
        </authorList>
    </citation>
    <scope>NUCLEOTIDE SEQUENCE [LARGE SCALE GENOMIC DNA]</scope>
    <source>
        <strain evidence="2">CECT 8621</strain>
    </source>
</reference>
<evidence type="ECO:0008006" key="3">
    <source>
        <dbReference type="Google" id="ProtNLM"/>
    </source>
</evidence>
<evidence type="ECO:0000313" key="2">
    <source>
        <dbReference type="Proteomes" id="UP000202922"/>
    </source>
</evidence>
<dbReference type="AlphaFoldDB" id="A0A238JZJ1"/>
<dbReference type="EMBL" id="FXYE01000001">
    <property type="protein sequence ID" value="SMX35282.1"/>
    <property type="molecule type" value="Genomic_DNA"/>
</dbReference>
<evidence type="ECO:0000313" key="1">
    <source>
        <dbReference type="EMBL" id="SMX35282.1"/>
    </source>
</evidence>
<name>A0A238JZJ1_9RHOB</name>